<keyword evidence="1" id="KW-0472">Membrane</keyword>
<dbReference type="RefSeq" id="WP_118591666.1">
    <property type="nucleotide sequence ID" value="NZ_JADNLD010000029.1"/>
</dbReference>
<protein>
    <submittedName>
        <fullName evidence="3">Uncharacterized protein</fullName>
    </submittedName>
</protein>
<evidence type="ECO:0000313" key="3">
    <source>
        <dbReference type="EMBL" id="RHA66218.1"/>
    </source>
</evidence>
<keyword evidence="1" id="KW-0812">Transmembrane</keyword>
<gene>
    <name evidence="3" type="ORF">DW927_11805</name>
    <name evidence="2" type="ORF">GCK47_16640</name>
</gene>
<dbReference type="Proteomes" id="UP000284465">
    <property type="component" value="Unassembled WGS sequence"/>
</dbReference>
<dbReference type="EMBL" id="QSFP01000013">
    <property type="protein sequence ID" value="RHA66218.1"/>
    <property type="molecule type" value="Genomic_DNA"/>
</dbReference>
<comment type="caution">
    <text evidence="3">The sequence shown here is derived from an EMBL/GenBank/DDBJ whole genome shotgun (WGS) entry which is preliminary data.</text>
</comment>
<keyword evidence="1" id="KW-1133">Transmembrane helix</keyword>
<reference evidence="3 4" key="1">
    <citation type="submission" date="2018-08" db="EMBL/GenBank/DDBJ databases">
        <title>A genome reference for cultivated species of the human gut microbiota.</title>
        <authorList>
            <person name="Zou Y."/>
            <person name="Xue W."/>
            <person name="Luo G."/>
        </authorList>
    </citation>
    <scope>NUCLEOTIDE SEQUENCE [LARGE SCALE GENOMIC DNA]</scope>
    <source>
        <strain evidence="3 4">AM43-11</strain>
    </source>
</reference>
<organism evidence="3 4">
    <name type="scientific">Roseburia intestinalis</name>
    <dbReference type="NCBI Taxonomy" id="166486"/>
    <lineage>
        <taxon>Bacteria</taxon>
        <taxon>Bacillati</taxon>
        <taxon>Bacillota</taxon>
        <taxon>Clostridia</taxon>
        <taxon>Lachnospirales</taxon>
        <taxon>Lachnospiraceae</taxon>
        <taxon>Roseburia</taxon>
    </lineage>
</organism>
<accession>A0A3R6A2Z4</accession>
<reference evidence="2 5" key="2">
    <citation type="submission" date="2019-10" db="EMBL/GenBank/DDBJ databases">
        <title>Roseburia spp. ameliorate alcoholic fatty liver via restoration of gut barrier function.</title>
        <authorList>
            <person name="Seo B."/>
            <person name="Ko G."/>
        </authorList>
    </citation>
    <scope>NUCLEOTIDE SEQUENCE [LARGE SCALE GENOMIC DNA]</scope>
    <source>
        <strain evidence="2 5">SNUG30017</strain>
    </source>
</reference>
<sequence>MKIKFKKSSICILVFIIIILIIAVFTNISSTGSSNTSDSFYSDDSTTEITSDISTKQTNTSYGCLDKDYCYITNPFRLASIDFLAVGLTAYGDYVNEVAQSLGYTNTQLEITEVSEKSSHIIVKMQIINTDSYITVTYDNLTNEFSYEAT</sequence>
<proteinExistence type="predicted"/>
<evidence type="ECO:0000313" key="4">
    <source>
        <dbReference type="Proteomes" id="UP000284465"/>
    </source>
</evidence>
<name>A0A3R6A2Z4_9FIRM</name>
<dbReference type="AlphaFoldDB" id="A0A3R6A2Z4"/>
<dbReference type="EMBL" id="WGGT01000028">
    <property type="protein sequence ID" value="MVQ47267.1"/>
    <property type="molecule type" value="Genomic_DNA"/>
</dbReference>
<evidence type="ECO:0000313" key="5">
    <source>
        <dbReference type="Proteomes" id="UP000479531"/>
    </source>
</evidence>
<evidence type="ECO:0000256" key="1">
    <source>
        <dbReference type="SAM" id="Phobius"/>
    </source>
</evidence>
<dbReference type="Proteomes" id="UP000479531">
    <property type="component" value="Unassembled WGS sequence"/>
</dbReference>
<feature type="transmembrane region" description="Helical" evidence="1">
    <location>
        <begin position="12"/>
        <end position="30"/>
    </location>
</feature>
<evidence type="ECO:0000313" key="2">
    <source>
        <dbReference type="EMBL" id="MVQ47267.1"/>
    </source>
</evidence>